<dbReference type="Proteomes" id="UP000464178">
    <property type="component" value="Chromosome"/>
</dbReference>
<dbReference type="RefSeq" id="WP_162673669.1">
    <property type="nucleotide sequence ID" value="NZ_LR593886.1"/>
</dbReference>
<dbReference type="InterPro" id="IPR015854">
    <property type="entry name" value="ABC_transpr_LolD-like"/>
</dbReference>
<dbReference type="GO" id="GO:0022857">
    <property type="term" value="F:transmembrane transporter activity"/>
    <property type="evidence" value="ECO:0007669"/>
    <property type="project" value="TreeGrafter"/>
</dbReference>
<dbReference type="KEGG" id="gms:SOIL9_76000"/>
<dbReference type="PROSITE" id="PS50893">
    <property type="entry name" value="ABC_TRANSPORTER_2"/>
    <property type="match status" value="1"/>
</dbReference>
<dbReference type="InterPro" id="IPR003439">
    <property type="entry name" value="ABC_transporter-like_ATP-bd"/>
</dbReference>
<dbReference type="GO" id="GO:0005524">
    <property type="term" value="F:ATP binding"/>
    <property type="evidence" value="ECO:0007669"/>
    <property type="project" value="UniProtKB-KW"/>
</dbReference>
<evidence type="ECO:0000256" key="3">
    <source>
        <dbReference type="ARBA" id="ARBA00022840"/>
    </source>
</evidence>
<proteinExistence type="predicted"/>
<evidence type="ECO:0000256" key="2">
    <source>
        <dbReference type="ARBA" id="ARBA00022741"/>
    </source>
</evidence>
<dbReference type="Pfam" id="PF00005">
    <property type="entry name" value="ABC_tran"/>
    <property type="match status" value="1"/>
</dbReference>
<dbReference type="InterPro" id="IPR027417">
    <property type="entry name" value="P-loop_NTPase"/>
</dbReference>
<evidence type="ECO:0000259" key="4">
    <source>
        <dbReference type="PROSITE" id="PS50893"/>
    </source>
</evidence>
<dbReference type="GO" id="GO:0005886">
    <property type="term" value="C:plasma membrane"/>
    <property type="evidence" value="ECO:0007669"/>
    <property type="project" value="TreeGrafter"/>
</dbReference>
<dbReference type="InterPro" id="IPR003593">
    <property type="entry name" value="AAA+_ATPase"/>
</dbReference>
<dbReference type="InterPro" id="IPR017911">
    <property type="entry name" value="MacB-like_ATP-bd"/>
</dbReference>
<keyword evidence="3 5" id="KW-0067">ATP-binding</keyword>
<dbReference type="AlphaFoldDB" id="A0A6P2DKQ0"/>
<keyword evidence="1" id="KW-0813">Transport</keyword>
<gene>
    <name evidence="5" type="ORF">SOIL9_76000</name>
</gene>
<evidence type="ECO:0000313" key="6">
    <source>
        <dbReference type="Proteomes" id="UP000464178"/>
    </source>
</evidence>
<reference evidence="5 6" key="1">
    <citation type="submission" date="2019-05" db="EMBL/GenBank/DDBJ databases">
        <authorList>
            <consortium name="Science for Life Laboratories"/>
        </authorList>
    </citation>
    <scope>NUCLEOTIDE SEQUENCE [LARGE SCALE GENOMIC DNA]</scope>
    <source>
        <strain evidence="5">Soil9</strain>
    </source>
</reference>
<dbReference type="Gene3D" id="3.40.50.300">
    <property type="entry name" value="P-loop containing nucleotide triphosphate hydrolases"/>
    <property type="match status" value="1"/>
</dbReference>
<dbReference type="PANTHER" id="PTHR24220:SF376">
    <property type="entry name" value="ABC TRANSPORTER"/>
    <property type="match status" value="1"/>
</dbReference>
<dbReference type="CDD" id="cd03255">
    <property type="entry name" value="ABC_MJ0796_LolCDE_FtsE"/>
    <property type="match status" value="1"/>
</dbReference>
<accession>A0A6P2DKQ0</accession>
<name>A0A6P2DKQ0_9BACT</name>
<dbReference type="EMBL" id="LR593886">
    <property type="protein sequence ID" value="VTS02187.1"/>
    <property type="molecule type" value="Genomic_DNA"/>
</dbReference>
<keyword evidence="2" id="KW-0547">Nucleotide-binding</keyword>
<dbReference type="PROSITE" id="PS00211">
    <property type="entry name" value="ABC_TRANSPORTER_1"/>
    <property type="match status" value="1"/>
</dbReference>
<feature type="domain" description="ABC transporter" evidence="4">
    <location>
        <begin position="12"/>
        <end position="242"/>
    </location>
</feature>
<dbReference type="PANTHER" id="PTHR24220">
    <property type="entry name" value="IMPORT ATP-BINDING PROTEIN"/>
    <property type="match status" value="1"/>
</dbReference>
<protein>
    <recommendedName>
        <fullName evidence="4">ABC transporter domain-containing protein</fullName>
    </recommendedName>
</protein>
<evidence type="ECO:0000256" key="1">
    <source>
        <dbReference type="ARBA" id="ARBA00022448"/>
    </source>
</evidence>
<dbReference type="GO" id="GO:0016887">
    <property type="term" value="F:ATP hydrolysis activity"/>
    <property type="evidence" value="ECO:0007669"/>
    <property type="project" value="InterPro"/>
</dbReference>
<dbReference type="SUPFAM" id="SSF52540">
    <property type="entry name" value="P-loop containing nucleoside triphosphate hydrolases"/>
    <property type="match status" value="1"/>
</dbReference>
<organism evidence="5 6">
    <name type="scientific">Gemmata massiliana</name>
    <dbReference type="NCBI Taxonomy" id="1210884"/>
    <lineage>
        <taxon>Bacteria</taxon>
        <taxon>Pseudomonadati</taxon>
        <taxon>Planctomycetota</taxon>
        <taxon>Planctomycetia</taxon>
        <taxon>Gemmatales</taxon>
        <taxon>Gemmataceae</taxon>
        <taxon>Gemmata</taxon>
    </lineage>
</organism>
<sequence>MARAGNSTIPSLRGVKLIRTFGDGTARRAALQEVSMDLFPGQLVLLMGPSGSGKSTLLAILSGLLEPDSGQVLADDDGVLRDVWQMTGKEREQYRRKHTGFIFQGYNLFPALTARQQLEIVLKWGEGTGPGDARRRADEMLDKLGLAKNKHKKPAQLSGGEKQRVAIGRALVKNPSFMFADEPTSALDWENGQKVIELLRDAAHQNGASVLCVSHDHRILPFVDVYYHLDDGHLERRTLPHE</sequence>
<keyword evidence="6" id="KW-1185">Reference proteome</keyword>
<dbReference type="SMART" id="SM00382">
    <property type="entry name" value="AAA"/>
    <property type="match status" value="1"/>
</dbReference>
<dbReference type="InterPro" id="IPR017871">
    <property type="entry name" value="ABC_transporter-like_CS"/>
</dbReference>
<evidence type="ECO:0000313" key="5">
    <source>
        <dbReference type="EMBL" id="VTS02187.1"/>
    </source>
</evidence>